<dbReference type="InterPro" id="IPR046956">
    <property type="entry name" value="RLP23-like"/>
</dbReference>
<feature type="compositionally biased region" description="Basic and acidic residues" evidence="8">
    <location>
        <begin position="51"/>
        <end position="61"/>
    </location>
</feature>
<accession>A0ABU6TSH6</accession>
<dbReference type="Proteomes" id="UP001341840">
    <property type="component" value="Unassembled WGS sequence"/>
</dbReference>
<evidence type="ECO:0000256" key="5">
    <source>
        <dbReference type="ARBA" id="ARBA00023136"/>
    </source>
</evidence>
<feature type="region of interest" description="Disordered" evidence="8">
    <location>
        <begin position="46"/>
        <end position="68"/>
    </location>
</feature>
<dbReference type="EMBL" id="JASCZI010092059">
    <property type="protein sequence ID" value="MED6151776.1"/>
    <property type="molecule type" value="Genomic_DNA"/>
</dbReference>
<evidence type="ECO:0000256" key="1">
    <source>
        <dbReference type="ARBA" id="ARBA00004479"/>
    </source>
</evidence>
<keyword evidence="6" id="KW-0675">Receptor</keyword>
<keyword evidence="4 9" id="KW-1133">Transmembrane helix</keyword>
<evidence type="ECO:0000256" key="4">
    <source>
        <dbReference type="ARBA" id="ARBA00022989"/>
    </source>
</evidence>
<dbReference type="PANTHER" id="PTHR48063">
    <property type="entry name" value="LRR RECEPTOR-LIKE KINASE"/>
    <property type="match status" value="1"/>
</dbReference>
<protein>
    <submittedName>
        <fullName evidence="10">Uncharacterized protein</fullName>
    </submittedName>
</protein>
<sequence>MSALTFLGVLNLSHNNFKGKIPSGTQLQGFANLSYVGNPKLYGPPLTKICPQDEKPPNEEQTREEDEDGNFEVQSWFCMGLGIGFATSFLAVLIAVFFNERFRHAYFRCLSQFYHMVTQKFNSIS</sequence>
<dbReference type="PANTHER" id="PTHR48063:SF98">
    <property type="entry name" value="LRR RECEPTOR-LIKE SERINE_THREONINE-PROTEIN KINASE FLS2"/>
    <property type="match status" value="1"/>
</dbReference>
<keyword evidence="5 9" id="KW-0472">Membrane</keyword>
<proteinExistence type="predicted"/>
<name>A0ABU6TSH6_9FABA</name>
<comment type="caution">
    <text evidence="10">The sequence shown here is derived from an EMBL/GenBank/DDBJ whole genome shotgun (WGS) entry which is preliminary data.</text>
</comment>
<dbReference type="Gene3D" id="3.80.10.10">
    <property type="entry name" value="Ribonuclease Inhibitor"/>
    <property type="match status" value="1"/>
</dbReference>
<keyword evidence="11" id="KW-1185">Reference proteome</keyword>
<keyword evidence="7" id="KW-0325">Glycoprotein</keyword>
<organism evidence="10 11">
    <name type="scientific">Stylosanthes scabra</name>
    <dbReference type="NCBI Taxonomy" id="79078"/>
    <lineage>
        <taxon>Eukaryota</taxon>
        <taxon>Viridiplantae</taxon>
        <taxon>Streptophyta</taxon>
        <taxon>Embryophyta</taxon>
        <taxon>Tracheophyta</taxon>
        <taxon>Spermatophyta</taxon>
        <taxon>Magnoliopsida</taxon>
        <taxon>eudicotyledons</taxon>
        <taxon>Gunneridae</taxon>
        <taxon>Pentapetalae</taxon>
        <taxon>rosids</taxon>
        <taxon>fabids</taxon>
        <taxon>Fabales</taxon>
        <taxon>Fabaceae</taxon>
        <taxon>Papilionoideae</taxon>
        <taxon>50 kb inversion clade</taxon>
        <taxon>dalbergioids sensu lato</taxon>
        <taxon>Dalbergieae</taxon>
        <taxon>Pterocarpus clade</taxon>
        <taxon>Stylosanthes</taxon>
    </lineage>
</organism>
<reference evidence="10 11" key="1">
    <citation type="journal article" date="2023" name="Plants (Basel)">
        <title>Bridging the Gap: Combining Genomics and Transcriptomics Approaches to Understand Stylosanthes scabra, an Orphan Legume from the Brazilian Caatinga.</title>
        <authorList>
            <person name="Ferreira-Neto J.R.C."/>
            <person name="da Silva M.D."/>
            <person name="Binneck E."/>
            <person name="de Melo N.F."/>
            <person name="da Silva R.H."/>
            <person name="de Melo A.L.T.M."/>
            <person name="Pandolfi V."/>
            <person name="Bustamante F.O."/>
            <person name="Brasileiro-Vidal A.C."/>
            <person name="Benko-Iseppon A.M."/>
        </authorList>
    </citation>
    <scope>NUCLEOTIDE SEQUENCE [LARGE SCALE GENOMIC DNA]</scope>
    <source>
        <tissue evidence="10">Leaves</tissue>
    </source>
</reference>
<evidence type="ECO:0000313" key="11">
    <source>
        <dbReference type="Proteomes" id="UP001341840"/>
    </source>
</evidence>
<evidence type="ECO:0000256" key="2">
    <source>
        <dbReference type="ARBA" id="ARBA00022692"/>
    </source>
</evidence>
<dbReference type="InterPro" id="IPR032675">
    <property type="entry name" value="LRR_dom_sf"/>
</dbReference>
<keyword evidence="3" id="KW-0732">Signal</keyword>
<keyword evidence="2 9" id="KW-0812">Transmembrane</keyword>
<gene>
    <name evidence="10" type="ORF">PIB30_085677</name>
</gene>
<feature type="transmembrane region" description="Helical" evidence="9">
    <location>
        <begin position="73"/>
        <end position="98"/>
    </location>
</feature>
<evidence type="ECO:0000256" key="9">
    <source>
        <dbReference type="SAM" id="Phobius"/>
    </source>
</evidence>
<evidence type="ECO:0000313" key="10">
    <source>
        <dbReference type="EMBL" id="MED6151776.1"/>
    </source>
</evidence>
<evidence type="ECO:0000256" key="6">
    <source>
        <dbReference type="ARBA" id="ARBA00023170"/>
    </source>
</evidence>
<evidence type="ECO:0000256" key="8">
    <source>
        <dbReference type="SAM" id="MobiDB-lite"/>
    </source>
</evidence>
<comment type="subcellular location">
    <subcellularLocation>
        <location evidence="1">Membrane</location>
        <topology evidence="1">Single-pass type I membrane protein</topology>
    </subcellularLocation>
</comment>
<evidence type="ECO:0000256" key="3">
    <source>
        <dbReference type="ARBA" id="ARBA00022729"/>
    </source>
</evidence>
<evidence type="ECO:0000256" key="7">
    <source>
        <dbReference type="ARBA" id="ARBA00023180"/>
    </source>
</evidence>